<dbReference type="PANTHER" id="PTHR30619">
    <property type="entry name" value="DNA INTERNALIZATION/COMPETENCE PROTEIN COMEC/REC2"/>
    <property type="match status" value="1"/>
</dbReference>
<dbReference type="Pfam" id="PF00753">
    <property type="entry name" value="Lactamase_B"/>
    <property type="match status" value="1"/>
</dbReference>
<dbReference type="InterPro" id="IPR052159">
    <property type="entry name" value="Competence_DNA_uptake"/>
</dbReference>
<evidence type="ECO:0000259" key="1">
    <source>
        <dbReference type="SMART" id="SM00849"/>
    </source>
</evidence>
<dbReference type="AlphaFoldDB" id="A0A2M6W7F4"/>
<dbReference type="InterPro" id="IPR036866">
    <property type="entry name" value="RibonucZ/Hydroxyglut_hydro"/>
</dbReference>
<dbReference type="Proteomes" id="UP000231426">
    <property type="component" value="Unassembled WGS sequence"/>
</dbReference>
<dbReference type="CDD" id="cd07731">
    <property type="entry name" value="ComA-like_MBL-fold"/>
    <property type="match status" value="1"/>
</dbReference>
<reference evidence="3" key="1">
    <citation type="submission" date="2017-09" db="EMBL/GenBank/DDBJ databases">
        <title>Depth-based differentiation of microbial function through sediment-hosted aquifers and enrichment of novel symbionts in the deep terrestrial subsurface.</title>
        <authorList>
            <person name="Probst A.J."/>
            <person name="Ladd B."/>
            <person name="Jarett J.K."/>
            <person name="Geller-Mcgrath D.E."/>
            <person name="Sieber C.M.K."/>
            <person name="Emerson J.B."/>
            <person name="Anantharaman K."/>
            <person name="Thomas B.C."/>
            <person name="Malmstrom R."/>
            <person name="Stieglmeier M."/>
            <person name="Klingl A."/>
            <person name="Woyke T."/>
            <person name="Ryan C.M."/>
            <person name="Banfield J.F."/>
        </authorList>
    </citation>
    <scope>NUCLEOTIDE SEQUENCE [LARGE SCALE GENOMIC DNA]</scope>
</reference>
<dbReference type="Gene3D" id="3.60.15.10">
    <property type="entry name" value="Ribonuclease Z/Hydroxyacylglutathione hydrolase-like"/>
    <property type="match status" value="1"/>
</dbReference>
<dbReference type="SMART" id="SM00849">
    <property type="entry name" value="Lactamase_B"/>
    <property type="match status" value="1"/>
</dbReference>
<protein>
    <recommendedName>
        <fullName evidence="1">Metallo-beta-lactamase domain-containing protein</fullName>
    </recommendedName>
</protein>
<name>A0A2M6W7F4_9BACT</name>
<dbReference type="InterPro" id="IPR001279">
    <property type="entry name" value="Metallo-B-lactamas"/>
</dbReference>
<evidence type="ECO:0000313" key="2">
    <source>
        <dbReference type="EMBL" id="PIT88711.1"/>
    </source>
</evidence>
<proteinExistence type="predicted"/>
<accession>A0A2M6W7F4</accession>
<dbReference type="InterPro" id="IPR035681">
    <property type="entry name" value="ComA-like_MBL"/>
</dbReference>
<dbReference type="SUPFAM" id="SSF56281">
    <property type="entry name" value="Metallo-hydrolase/oxidoreductase"/>
    <property type="match status" value="1"/>
</dbReference>
<sequence length="285" mass="32659">MKKLFIVIVVVLLLSVGLFYYIHFSANEKKFDIIFFDVGQGDATLVRFEDGSKMLVDCGPDRTILKKLGQYLPFYDRTIDYLLITHPDNDHYGGCVDVLRRYQVKNIITNSDRKPDDTFWQTWRFYEENEDAKIFIIDEPQIFEIGNNKIEFIYPDTSLILSSAGDTSNNQSLVFRLVDKSVKVLFTGDIEESLENALIKKYCSITNCPFLSADILKVAHHGSDTSSSEEFLNASNPKAAVISVGQNRFGHPSLRVLKKMERLPVIVLRTDEYGDITFDKILKTW</sequence>
<evidence type="ECO:0000313" key="3">
    <source>
        <dbReference type="Proteomes" id="UP000231426"/>
    </source>
</evidence>
<dbReference type="PANTHER" id="PTHR30619:SF1">
    <property type="entry name" value="RECOMBINATION PROTEIN 2"/>
    <property type="match status" value="1"/>
</dbReference>
<gene>
    <name evidence="2" type="ORF">COU29_00470</name>
</gene>
<comment type="caution">
    <text evidence="2">The sequence shown here is derived from an EMBL/GenBank/DDBJ whole genome shotgun (WGS) entry which is preliminary data.</text>
</comment>
<organism evidence="2 3">
    <name type="scientific">Candidatus Magasanikbacteria bacterium CG10_big_fil_rev_8_21_14_0_10_36_32</name>
    <dbReference type="NCBI Taxonomy" id="1974646"/>
    <lineage>
        <taxon>Bacteria</taxon>
        <taxon>Candidatus Magasanikiibacteriota</taxon>
    </lineage>
</organism>
<feature type="domain" description="Metallo-beta-lactamase" evidence="1">
    <location>
        <begin position="40"/>
        <end position="246"/>
    </location>
</feature>
<dbReference type="EMBL" id="PFBV01000002">
    <property type="protein sequence ID" value="PIT88711.1"/>
    <property type="molecule type" value="Genomic_DNA"/>
</dbReference>